<evidence type="ECO:0000313" key="1">
    <source>
        <dbReference type="EMBL" id="CAK9317225.1"/>
    </source>
</evidence>
<keyword evidence="2" id="KW-1185">Reference proteome</keyword>
<dbReference type="Proteomes" id="UP001642487">
    <property type="component" value="Chromosome 3"/>
</dbReference>
<dbReference type="Gene3D" id="1.10.630.10">
    <property type="entry name" value="Cytochrome P450"/>
    <property type="match status" value="1"/>
</dbReference>
<reference evidence="1 2" key="1">
    <citation type="submission" date="2024-03" db="EMBL/GenBank/DDBJ databases">
        <authorList>
            <person name="Gkanogiannis A."/>
            <person name="Becerra Lopez-Lavalle L."/>
        </authorList>
    </citation>
    <scope>NUCLEOTIDE SEQUENCE [LARGE SCALE GENOMIC DNA]</scope>
</reference>
<accession>A0ABP0YED2</accession>
<dbReference type="EMBL" id="OZ021737">
    <property type="protein sequence ID" value="CAK9317225.1"/>
    <property type="molecule type" value="Genomic_DNA"/>
</dbReference>
<dbReference type="SUPFAM" id="SSF48264">
    <property type="entry name" value="Cytochrome P450"/>
    <property type="match status" value="1"/>
</dbReference>
<gene>
    <name evidence="1" type="ORF">CITCOLO1_LOCUS9124</name>
</gene>
<name>A0ABP0YED2_9ROSI</name>
<evidence type="ECO:0008006" key="3">
    <source>
        <dbReference type="Google" id="ProtNLM"/>
    </source>
</evidence>
<sequence length="175" mass="20182">MENSNPLPKAGQNRPSLPFVHHDIFCGALPFLLPFRSKSRLAISDSDLIKEVLVDTRGCFRRIQFDPLSKVVSGEGLTALEGEKWVTRRRIANQAFNIKGVKEMGREEWRSLNWTFTKEFTASDQQTLFQELDLEVTLKKESACSVWWNNKHIFSPKQSGAFDNIGFREEFIPYK</sequence>
<proteinExistence type="predicted"/>
<organism evidence="1 2">
    <name type="scientific">Citrullus colocynthis</name>
    <name type="common">colocynth</name>
    <dbReference type="NCBI Taxonomy" id="252529"/>
    <lineage>
        <taxon>Eukaryota</taxon>
        <taxon>Viridiplantae</taxon>
        <taxon>Streptophyta</taxon>
        <taxon>Embryophyta</taxon>
        <taxon>Tracheophyta</taxon>
        <taxon>Spermatophyta</taxon>
        <taxon>Magnoliopsida</taxon>
        <taxon>eudicotyledons</taxon>
        <taxon>Gunneridae</taxon>
        <taxon>Pentapetalae</taxon>
        <taxon>rosids</taxon>
        <taxon>fabids</taxon>
        <taxon>Cucurbitales</taxon>
        <taxon>Cucurbitaceae</taxon>
        <taxon>Benincaseae</taxon>
        <taxon>Citrullus</taxon>
    </lineage>
</organism>
<protein>
    <recommendedName>
        <fullName evidence="3">Cytochrome P450</fullName>
    </recommendedName>
</protein>
<dbReference type="InterPro" id="IPR036396">
    <property type="entry name" value="Cyt_P450_sf"/>
</dbReference>
<evidence type="ECO:0000313" key="2">
    <source>
        <dbReference type="Proteomes" id="UP001642487"/>
    </source>
</evidence>